<evidence type="ECO:0000256" key="8">
    <source>
        <dbReference type="ARBA" id="ARBA00022989"/>
    </source>
</evidence>
<keyword evidence="9" id="KW-0482">Metalloprotease</keyword>
<dbReference type="RefSeq" id="WP_193530329.1">
    <property type="nucleotide sequence ID" value="NZ_JADCJZ010000003.1"/>
</dbReference>
<dbReference type="PANTHER" id="PTHR42837:SF2">
    <property type="entry name" value="MEMBRANE METALLOPROTEASE ARASP2, CHLOROPLASTIC-RELATED"/>
    <property type="match status" value="1"/>
</dbReference>
<organism evidence="13 14">
    <name type="scientific">Thermophilibacter gallinarum</name>
    <dbReference type="NCBI Taxonomy" id="2779357"/>
    <lineage>
        <taxon>Bacteria</taxon>
        <taxon>Bacillati</taxon>
        <taxon>Actinomycetota</taxon>
        <taxon>Coriobacteriia</taxon>
        <taxon>Coriobacteriales</taxon>
        <taxon>Atopobiaceae</taxon>
        <taxon>Thermophilibacter</taxon>
    </lineage>
</organism>
<dbReference type="InterPro" id="IPR036034">
    <property type="entry name" value="PDZ_sf"/>
</dbReference>
<evidence type="ECO:0000256" key="9">
    <source>
        <dbReference type="ARBA" id="ARBA00023049"/>
    </source>
</evidence>
<dbReference type="Pfam" id="PF17820">
    <property type="entry name" value="PDZ_6"/>
    <property type="match status" value="1"/>
</dbReference>
<dbReference type="EMBL" id="JADCJZ010000003">
    <property type="protein sequence ID" value="MBE5024690.1"/>
    <property type="molecule type" value="Genomic_DNA"/>
</dbReference>
<evidence type="ECO:0000256" key="7">
    <source>
        <dbReference type="ARBA" id="ARBA00022833"/>
    </source>
</evidence>
<keyword evidence="8 11" id="KW-1133">Transmembrane helix</keyword>
<evidence type="ECO:0000256" key="10">
    <source>
        <dbReference type="ARBA" id="ARBA00023136"/>
    </source>
</evidence>
<proteinExistence type="inferred from homology"/>
<dbReference type="Gene3D" id="2.30.42.10">
    <property type="match status" value="1"/>
</dbReference>
<evidence type="ECO:0000313" key="14">
    <source>
        <dbReference type="Proteomes" id="UP001194273"/>
    </source>
</evidence>
<dbReference type="GO" id="GO:0006508">
    <property type="term" value="P:proteolysis"/>
    <property type="evidence" value="ECO:0007669"/>
    <property type="project" value="UniProtKB-KW"/>
</dbReference>
<comment type="cofactor">
    <cofactor evidence="1">
        <name>Zn(2+)</name>
        <dbReference type="ChEBI" id="CHEBI:29105"/>
    </cofactor>
</comment>
<feature type="transmembrane region" description="Helical" evidence="11">
    <location>
        <begin position="6"/>
        <end position="24"/>
    </location>
</feature>
<dbReference type="PROSITE" id="PS50106">
    <property type="entry name" value="PDZ"/>
    <property type="match status" value="1"/>
</dbReference>
<feature type="transmembrane region" description="Helical" evidence="11">
    <location>
        <begin position="209"/>
        <end position="233"/>
    </location>
</feature>
<dbReference type="InterPro" id="IPR004387">
    <property type="entry name" value="Pept_M50_Zn"/>
</dbReference>
<evidence type="ECO:0000256" key="5">
    <source>
        <dbReference type="ARBA" id="ARBA00022692"/>
    </source>
</evidence>
<dbReference type="GO" id="GO:0008233">
    <property type="term" value="F:peptidase activity"/>
    <property type="evidence" value="ECO:0007669"/>
    <property type="project" value="UniProtKB-KW"/>
</dbReference>
<feature type="domain" description="PDZ" evidence="12">
    <location>
        <begin position="235"/>
        <end position="301"/>
    </location>
</feature>
<dbReference type="SMART" id="SM00228">
    <property type="entry name" value="PDZ"/>
    <property type="match status" value="1"/>
</dbReference>
<accession>A0ABR9QUD9</accession>
<evidence type="ECO:0000313" key="13">
    <source>
        <dbReference type="EMBL" id="MBE5024690.1"/>
    </source>
</evidence>
<dbReference type="SUPFAM" id="SSF50156">
    <property type="entry name" value="PDZ domain-like"/>
    <property type="match status" value="1"/>
</dbReference>
<dbReference type="Proteomes" id="UP001194273">
    <property type="component" value="Unassembled WGS sequence"/>
</dbReference>
<keyword evidence="7" id="KW-0862">Zinc</keyword>
<keyword evidence="14" id="KW-1185">Reference proteome</keyword>
<comment type="subcellular location">
    <subcellularLocation>
        <location evidence="2">Membrane</location>
        <topology evidence="2">Multi-pass membrane protein</topology>
    </subcellularLocation>
</comment>
<evidence type="ECO:0000256" key="2">
    <source>
        <dbReference type="ARBA" id="ARBA00004141"/>
    </source>
</evidence>
<dbReference type="InterPro" id="IPR041489">
    <property type="entry name" value="PDZ_6"/>
</dbReference>
<keyword evidence="6" id="KW-0378">Hydrolase</keyword>
<reference evidence="13 14" key="1">
    <citation type="submission" date="2020-10" db="EMBL/GenBank/DDBJ databases">
        <title>ChiBAC.</title>
        <authorList>
            <person name="Zenner C."/>
            <person name="Hitch T.C.A."/>
            <person name="Clavel T."/>
        </authorList>
    </citation>
    <scope>NUCLEOTIDE SEQUENCE [LARGE SCALE GENOMIC DNA]</scope>
    <source>
        <strain evidence="13 14">DSM 107455</strain>
    </source>
</reference>
<dbReference type="CDD" id="cd05709">
    <property type="entry name" value="S2P-M50"/>
    <property type="match status" value="1"/>
</dbReference>
<evidence type="ECO:0000256" key="4">
    <source>
        <dbReference type="ARBA" id="ARBA00022670"/>
    </source>
</evidence>
<evidence type="ECO:0000259" key="12">
    <source>
        <dbReference type="PROSITE" id="PS50106"/>
    </source>
</evidence>
<dbReference type="Pfam" id="PF02163">
    <property type="entry name" value="Peptidase_M50"/>
    <property type="match status" value="1"/>
</dbReference>
<dbReference type="PANTHER" id="PTHR42837">
    <property type="entry name" value="REGULATOR OF SIGMA-E PROTEASE RSEP"/>
    <property type="match status" value="1"/>
</dbReference>
<feature type="transmembrane region" description="Helical" evidence="11">
    <location>
        <begin position="384"/>
        <end position="404"/>
    </location>
</feature>
<dbReference type="InterPro" id="IPR001478">
    <property type="entry name" value="PDZ"/>
</dbReference>
<name>A0ABR9QUD9_9ACTN</name>
<keyword evidence="10 11" id="KW-0472">Membrane</keyword>
<comment type="similarity">
    <text evidence="3">Belongs to the peptidase M50B family.</text>
</comment>
<keyword evidence="5 11" id="KW-0812">Transmembrane</keyword>
<comment type="caution">
    <text evidence="13">The sequence shown here is derived from an EMBL/GenBank/DDBJ whole genome shotgun (WGS) entry which is preliminary data.</text>
</comment>
<dbReference type="CDD" id="cd23081">
    <property type="entry name" value="cpPDZ_EcRseP-like"/>
    <property type="match status" value="1"/>
</dbReference>
<evidence type="ECO:0000256" key="1">
    <source>
        <dbReference type="ARBA" id="ARBA00001947"/>
    </source>
</evidence>
<evidence type="ECO:0000256" key="11">
    <source>
        <dbReference type="SAM" id="Phobius"/>
    </source>
</evidence>
<sequence length="461" mass="48887">MSGVLGVVWAVFWGVFVLSLLVFVHEGGHYLAARAFRVRATELFLGFPSRLKLSFKSRKVGTEFGVTPVLLGGYTRICGMEGTPDELLAPALDLVTRRGRVSAQEVADELGCDIDRAYDLLETLSDCASIRPCYDPEKGEKPDQKTYPSSYEGVARDANLLTEYDVGHDLDAAGSSAAGEPCETGLTPEEFLARERSHTYQGVGYLKRVAMLAAGPVVNILLAFAIITCALMARGIDYVSNTNVLGGVEEGSPAAAAGLEAGDAVTAVDGVTTDTWEDIVEALGPLIEAGEDFTLTYERDGASRTVDVELPDDGSAEAVGVIATVETYHPTLGEAASTTLDYVGMVAGYVAQLINPNHTMEVLDQSSSVVGIAVMTGEAASSGAFDLAVVVAAISVSLGFMNLLPIPPFDGGKILIETIQLVIRRPLPQRVVAALNLAGLAFVIFVFLFVLRNDVLRLFVG</sequence>
<dbReference type="InterPro" id="IPR008915">
    <property type="entry name" value="Peptidase_M50"/>
</dbReference>
<feature type="transmembrane region" description="Helical" evidence="11">
    <location>
        <begin position="431"/>
        <end position="451"/>
    </location>
</feature>
<evidence type="ECO:0000256" key="3">
    <source>
        <dbReference type="ARBA" id="ARBA00007931"/>
    </source>
</evidence>
<evidence type="ECO:0000256" key="6">
    <source>
        <dbReference type="ARBA" id="ARBA00022801"/>
    </source>
</evidence>
<keyword evidence="4 13" id="KW-0645">Protease</keyword>
<gene>
    <name evidence="13" type="ORF">INF26_07505</name>
</gene>
<protein>
    <submittedName>
        <fullName evidence="13">Site-2 protease family protein</fullName>
    </submittedName>
</protein>